<proteinExistence type="predicted"/>
<keyword evidence="1" id="KW-1133">Transmembrane helix</keyword>
<comment type="caution">
    <text evidence="2">The sequence shown here is derived from an EMBL/GenBank/DDBJ whole genome shotgun (WGS) entry which is preliminary data.</text>
</comment>
<accession>A0A839UKR9</accession>
<sequence length="102" mass="11151">MEIVGVALTLLSFAITLVVGVVCFFKGLYFMSRAASNAASETVKRNSFVSFNKTNVLWVRNGLNEQGRMYRKKAFKNIAVFFALLFITALLSALTGFDVGGA</sequence>
<dbReference type="AlphaFoldDB" id="A0A839UKR9"/>
<evidence type="ECO:0000313" key="3">
    <source>
        <dbReference type="Proteomes" id="UP000559987"/>
    </source>
</evidence>
<name>A0A839UKR9_9GAMM</name>
<evidence type="ECO:0000313" key="2">
    <source>
        <dbReference type="EMBL" id="MBB3167179.1"/>
    </source>
</evidence>
<dbReference type="Proteomes" id="UP000559987">
    <property type="component" value="Unassembled WGS sequence"/>
</dbReference>
<keyword evidence="3" id="KW-1185">Reference proteome</keyword>
<protein>
    <submittedName>
        <fullName evidence="2">Uncharacterized protein</fullName>
    </submittedName>
</protein>
<reference evidence="2 3" key="1">
    <citation type="submission" date="2020-08" db="EMBL/GenBank/DDBJ databases">
        <title>Genomic Encyclopedia of Type Strains, Phase III (KMG-III): the genomes of soil and plant-associated and newly described type strains.</title>
        <authorList>
            <person name="Whitman W."/>
        </authorList>
    </citation>
    <scope>NUCLEOTIDE SEQUENCE [LARGE SCALE GENOMIC DNA]</scope>
    <source>
        <strain evidence="2 3">CECT 8571</strain>
    </source>
</reference>
<keyword evidence="1" id="KW-0472">Membrane</keyword>
<feature type="transmembrane region" description="Helical" evidence="1">
    <location>
        <begin position="6"/>
        <end position="25"/>
    </location>
</feature>
<keyword evidence="1" id="KW-0812">Transmembrane</keyword>
<gene>
    <name evidence="2" type="ORF">FHS30_000355</name>
</gene>
<organism evidence="2 3">
    <name type="scientific">Simiduia aestuariiviva</name>
    <dbReference type="NCBI Taxonomy" id="1510459"/>
    <lineage>
        <taxon>Bacteria</taxon>
        <taxon>Pseudomonadati</taxon>
        <taxon>Pseudomonadota</taxon>
        <taxon>Gammaproteobacteria</taxon>
        <taxon>Cellvibrionales</taxon>
        <taxon>Cellvibrionaceae</taxon>
        <taxon>Simiduia</taxon>
    </lineage>
</organism>
<evidence type="ECO:0000256" key="1">
    <source>
        <dbReference type="SAM" id="Phobius"/>
    </source>
</evidence>
<feature type="transmembrane region" description="Helical" evidence="1">
    <location>
        <begin position="78"/>
        <end position="97"/>
    </location>
</feature>
<dbReference type="RefSeq" id="WP_183907680.1">
    <property type="nucleotide sequence ID" value="NZ_JACHXZ010000001.1"/>
</dbReference>
<dbReference type="EMBL" id="JACHXZ010000001">
    <property type="protein sequence ID" value="MBB3167179.1"/>
    <property type="molecule type" value="Genomic_DNA"/>
</dbReference>